<dbReference type="Proteomes" id="UP000747399">
    <property type="component" value="Unassembled WGS sequence"/>
</dbReference>
<dbReference type="GO" id="GO:0046872">
    <property type="term" value="F:metal ion binding"/>
    <property type="evidence" value="ECO:0007669"/>
    <property type="project" value="UniProtKB-UniRule"/>
</dbReference>
<evidence type="ECO:0000256" key="6">
    <source>
        <dbReference type="ARBA" id="ARBA00022679"/>
    </source>
</evidence>
<dbReference type="FunFam" id="2.170.190.11:FF:000001">
    <property type="entry name" value="Molybdopterin molybdenumtransferase"/>
    <property type="match status" value="1"/>
</dbReference>
<dbReference type="SMART" id="SM00852">
    <property type="entry name" value="MoCF_biosynth"/>
    <property type="match status" value="1"/>
</dbReference>
<dbReference type="GO" id="GO:0005524">
    <property type="term" value="F:ATP binding"/>
    <property type="evidence" value="ECO:0007669"/>
    <property type="project" value="UniProtKB-UniRule"/>
</dbReference>
<name>A0A8J4BTN1_9CHLO</name>
<dbReference type="InterPro" id="IPR036135">
    <property type="entry name" value="MoeA_linker/N_sf"/>
</dbReference>
<evidence type="ECO:0000256" key="10">
    <source>
        <dbReference type="ARBA" id="ARBA00022842"/>
    </source>
</evidence>
<dbReference type="GO" id="GO:0061599">
    <property type="term" value="F:molybdopterin molybdotransferase activity"/>
    <property type="evidence" value="ECO:0007669"/>
    <property type="project" value="UniProtKB-UniRule"/>
</dbReference>
<dbReference type="AlphaFoldDB" id="A0A8J4BTN1"/>
<sequence>MSAYRMISIPDAQDIVLTHTQPLGTVTVGLSGALGRVLADDVGAPDSLPPFPASIKDGYAVIAADGAGEYPVIGESRAGQLDDVPVRPGTVAYITTGAPVPEGADAVVQVEDTERLPPGPDGERRVRINKAAKSGQDIRPVGSDIAEGDIVLKAGELVGVAEIGILATVGAVHLKVHSTPKVGVLSTGDEVVDPSTRPLGPGQIRDANRAMLLAAAARAGAEVADLGVARDTEGHLEGCLAAAIERGLDVLVTSGGVSMGDRDLIKPLLERQGTIHFGRVRMKPGKPLTFATLALQEQGGRQMLIFGLPGNPVSSFVCFNLVVLPALRKMAGWARPELRRVAARLTSDLKLDPERPEYHRATLQWSIVPPGTCAAATAANAASLDDSASPSAPQPQPQPQPLGACELWAISTGNQISSRLLSARSANALLEIPSASGILPAGSLVSALLIDDLGCMPVPPGGVATTPGF</sequence>
<evidence type="ECO:0000256" key="2">
    <source>
        <dbReference type="ARBA" id="ARBA00005046"/>
    </source>
</evidence>
<evidence type="ECO:0000313" key="16">
    <source>
        <dbReference type="Proteomes" id="UP000747399"/>
    </source>
</evidence>
<dbReference type="FunFam" id="3.40.980.10:FF:000009">
    <property type="entry name" value="Molybdopterin molybdenumtransferase"/>
    <property type="match status" value="1"/>
</dbReference>
<keyword evidence="12" id="KW-0511">Multifunctional enzyme</keyword>
<keyword evidence="5 13" id="KW-0500">Molybdenum</keyword>
<comment type="similarity">
    <text evidence="13">Belongs to the MoeA family.</text>
</comment>
<evidence type="ECO:0000256" key="11">
    <source>
        <dbReference type="ARBA" id="ARBA00023150"/>
    </source>
</evidence>
<dbReference type="NCBIfam" id="TIGR00177">
    <property type="entry name" value="molyb_syn"/>
    <property type="match status" value="1"/>
</dbReference>
<evidence type="ECO:0000256" key="4">
    <source>
        <dbReference type="ARBA" id="ARBA00008339"/>
    </source>
</evidence>
<dbReference type="EC" id="2.10.1.1" evidence="13"/>
<dbReference type="CDD" id="cd00887">
    <property type="entry name" value="MoeA"/>
    <property type="match status" value="1"/>
</dbReference>
<comment type="pathway">
    <text evidence="2 13">Cofactor biosynthesis; molybdopterin biosynthesis.</text>
</comment>
<evidence type="ECO:0000256" key="8">
    <source>
        <dbReference type="ARBA" id="ARBA00022741"/>
    </source>
</evidence>
<evidence type="ECO:0000259" key="14">
    <source>
        <dbReference type="SMART" id="SM00852"/>
    </source>
</evidence>
<organism evidence="15 16">
    <name type="scientific">Volvox africanus</name>
    <dbReference type="NCBI Taxonomy" id="51714"/>
    <lineage>
        <taxon>Eukaryota</taxon>
        <taxon>Viridiplantae</taxon>
        <taxon>Chlorophyta</taxon>
        <taxon>core chlorophytes</taxon>
        <taxon>Chlorophyceae</taxon>
        <taxon>CS clade</taxon>
        <taxon>Chlamydomonadales</taxon>
        <taxon>Volvocaceae</taxon>
        <taxon>Volvox</taxon>
    </lineage>
</organism>
<evidence type="ECO:0000256" key="5">
    <source>
        <dbReference type="ARBA" id="ARBA00022505"/>
    </source>
</evidence>
<dbReference type="SUPFAM" id="SSF63882">
    <property type="entry name" value="MoeA N-terminal region -like"/>
    <property type="match status" value="1"/>
</dbReference>
<comment type="catalytic activity">
    <reaction evidence="13">
        <text>adenylyl-molybdopterin + molybdate = Mo-molybdopterin + AMP + H(+)</text>
        <dbReference type="Rhea" id="RHEA:35047"/>
        <dbReference type="ChEBI" id="CHEBI:15378"/>
        <dbReference type="ChEBI" id="CHEBI:36264"/>
        <dbReference type="ChEBI" id="CHEBI:62727"/>
        <dbReference type="ChEBI" id="CHEBI:71302"/>
        <dbReference type="ChEBI" id="CHEBI:456215"/>
    </reaction>
</comment>
<dbReference type="Pfam" id="PF03454">
    <property type="entry name" value="MoeA_C"/>
    <property type="match status" value="1"/>
</dbReference>
<evidence type="ECO:0000256" key="12">
    <source>
        <dbReference type="ARBA" id="ARBA00023268"/>
    </source>
</evidence>
<dbReference type="Gene3D" id="2.40.340.10">
    <property type="entry name" value="MoeA, C-terminal, domain IV"/>
    <property type="match status" value="1"/>
</dbReference>
<keyword evidence="16" id="KW-1185">Reference proteome</keyword>
<dbReference type="EMBL" id="BNCO01000112">
    <property type="protein sequence ID" value="GIL68260.1"/>
    <property type="molecule type" value="Genomic_DNA"/>
</dbReference>
<feature type="domain" description="MoaB/Mog" evidence="14">
    <location>
        <begin position="183"/>
        <end position="329"/>
    </location>
</feature>
<dbReference type="InterPro" id="IPR038987">
    <property type="entry name" value="MoeA-like"/>
</dbReference>
<dbReference type="SUPFAM" id="SSF63867">
    <property type="entry name" value="MoeA C-terminal domain-like"/>
    <property type="match status" value="1"/>
</dbReference>
<comment type="similarity">
    <text evidence="3">In the N-terminal section; belongs to the MoaB/Mog family.</text>
</comment>
<dbReference type="Pfam" id="PF03453">
    <property type="entry name" value="MoeA_N"/>
    <property type="match status" value="1"/>
</dbReference>
<dbReference type="SUPFAM" id="SSF53218">
    <property type="entry name" value="Molybdenum cofactor biosynthesis proteins"/>
    <property type="match status" value="1"/>
</dbReference>
<dbReference type="Gene3D" id="2.170.190.11">
    <property type="entry name" value="Molybdopterin biosynthesis moea protein, domain 3"/>
    <property type="match status" value="1"/>
</dbReference>
<dbReference type="Gene3D" id="3.40.980.10">
    <property type="entry name" value="MoaB/Mog-like domain"/>
    <property type="match status" value="1"/>
</dbReference>
<keyword evidence="6 13" id="KW-0808">Transferase</keyword>
<dbReference type="InterPro" id="IPR036688">
    <property type="entry name" value="MoeA_C_domain_IV_sf"/>
</dbReference>
<evidence type="ECO:0000256" key="9">
    <source>
        <dbReference type="ARBA" id="ARBA00022840"/>
    </source>
</evidence>
<dbReference type="GO" id="GO:0061598">
    <property type="term" value="F:molybdopterin adenylyltransferase activity"/>
    <property type="evidence" value="ECO:0007669"/>
    <property type="project" value="UniProtKB-UniRule"/>
</dbReference>
<dbReference type="NCBIfam" id="NF045515">
    <property type="entry name" value="Glp_gephyrin"/>
    <property type="match status" value="1"/>
</dbReference>
<evidence type="ECO:0000256" key="7">
    <source>
        <dbReference type="ARBA" id="ARBA00022723"/>
    </source>
</evidence>
<dbReference type="PANTHER" id="PTHR10192">
    <property type="entry name" value="MOLYBDOPTERIN BIOSYNTHESIS PROTEIN"/>
    <property type="match status" value="1"/>
</dbReference>
<keyword evidence="11 13" id="KW-0501">Molybdenum cofactor biosynthesis</keyword>
<dbReference type="InterPro" id="IPR008284">
    <property type="entry name" value="MoCF_biosynth_CS"/>
</dbReference>
<keyword evidence="7 13" id="KW-0479">Metal-binding</keyword>
<accession>A0A8J4BTN1</accession>
<keyword evidence="9" id="KW-0067">ATP-binding</keyword>
<comment type="catalytic activity">
    <reaction evidence="13">
        <text>molybdopterin + ATP + H(+) = adenylyl-molybdopterin + diphosphate</text>
        <dbReference type="Rhea" id="RHEA:31331"/>
        <dbReference type="ChEBI" id="CHEBI:15378"/>
        <dbReference type="ChEBI" id="CHEBI:30616"/>
        <dbReference type="ChEBI" id="CHEBI:33019"/>
        <dbReference type="ChEBI" id="CHEBI:58698"/>
        <dbReference type="ChEBI" id="CHEBI:62727"/>
    </reaction>
</comment>
<protein>
    <recommendedName>
        <fullName evidence="13">Molybdopterin biosynthesis protein CNX1</fullName>
    </recommendedName>
    <alternativeName>
        <fullName evidence="13">Molybdenum cofactor biosynthesis enzyme CNX1</fullName>
    </alternativeName>
    <domain>
        <recommendedName>
            <fullName evidence="13">Molybdopterin molybdenumtransferase</fullName>
            <shortName evidence="13">MPT Mo-transferase</shortName>
            <ecNumber evidence="13">2.10.1.1</ecNumber>
        </recommendedName>
        <alternativeName>
            <fullName evidence="13">Domain E</fullName>
        </alternativeName>
    </domain>
    <domain>
        <recommendedName>
            <fullName evidence="13">Molybdopterin adenylyltransferase</fullName>
            <shortName evidence="13">MPT adenylyltransferase</shortName>
            <ecNumber evidence="13">2.7.7.75</ecNumber>
        </recommendedName>
        <alternativeName>
            <fullName evidence="13">Domain G</fullName>
        </alternativeName>
    </domain>
</protein>
<reference evidence="15" key="1">
    <citation type="journal article" date="2021" name="Proc. Natl. Acad. Sci. U.S.A.">
        <title>Three genomes in the algal genus Volvox reveal the fate of a haploid sex-determining region after a transition to homothallism.</title>
        <authorList>
            <person name="Yamamoto K."/>
            <person name="Hamaji T."/>
            <person name="Kawai-Toyooka H."/>
            <person name="Matsuzaki R."/>
            <person name="Takahashi F."/>
            <person name="Nishimura Y."/>
            <person name="Kawachi M."/>
            <person name="Noguchi H."/>
            <person name="Minakuchi Y."/>
            <person name="Umen J.G."/>
            <person name="Toyoda A."/>
            <person name="Nozaki H."/>
        </authorList>
    </citation>
    <scope>NUCLEOTIDE SEQUENCE</scope>
    <source>
        <strain evidence="15">NIES-3780</strain>
    </source>
</reference>
<dbReference type="InterPro" id="IPR036425">
    <property type="entry name" value="MoaB/Mog-like_dom_sf"/>
</dbReference>
<gene>
    <name evidence="15" type="ORF">Vafri_21511</name>
</gene>
<keyword evidence="10 13" id="KW-0460">Magnesium</keyword>
<comment type="caution">
    <text evidence="15">The sequence shown here is derived from an EMBL/GenBank/DDBJ whole genome shotgun (WGS) entry which is preliminary data.</text>
</comment>
<dbReference type="Gene3D" id="3.90.105.10">
    <property type="entry name" value="Molybdopterin biosynthesis moea protein, domain 2"/>
    <property type="match status" value="1"/>
</dbReference>
<dbReference type="EC" id="2.7.7.75" evidence="13"/>
<evidence type="ECO:0000256" key="1">
    <source>
        <dbReference type="ARBA" id="ARBA00001946"/>
    </source>
</evidence>
<comment type="function">
    <text evidence="13">Catalyzes two steps in the biosynthesis of the molybdenum cofactor. In the first step, molybdopterin is adenylated. Subsequently, molybdate is inserted into adenylated molybdopterin and AMP is released.</text>
</comment>
<dbReference type="InterPro" id="IPR001453">
    <property type="entry name" value="MoaB/Mog_dom"/>
</dbReference>
<comment type="cofactor">
    <cofactor evidence="1 13">
        <name>Mg(2+)</name>
        <dbReference type="ChEBI" id="CHEBI:18420"/>
    </cofactor>
</comment>
<dbReference type="InterPro" id="IPR005110">
    <property type="entry name" value="MoeA_linker/N"/>
</dbReference>
<proteinExistence type="inferred from homology"/>
<dbReference type="GO" id="GO:0005829">
    <property type="term" value="C:cytosol"/>
    <property type="evidence" value="ECO:0007669"/>
    <property type="project" value="TreeGrafter"/>
</dbReference>
<dbReference type="UniPathway" id="UPA00344"/>
<dbReference type="PROSITE" id="PS01079">
    <property type="entry name" value="MOCF_BIOSYNTHESIS_2"/>
    <property type="match status" value="1"/>
</dbReference>
<dbReference type="InterPro" id="IPR005111">
    <property type="entry name" value="MoeA_C_domain_IV"/>
</dbReference>
<comment type="similarity">
    <text evidence="4">In the C-terminal section; belongs to the MoeA family.</text>
</comment>
<dbReference type="GO" id="GO:0006777">
    <property type="term" value="P:Mo-molybdopterin cofactor biosynthetic process"/>
    <property type="evidence" value="ECO:0007669"/>
    <property type="project" value="UniProtKB-UniRule"/>
</dbReference>
<evidence type="ECO:0000313" key="15">
    <source>
        <dbReference type="EMBL" id="GIL68260.1"/>
    </source>
</evidence>
<dbReference type="Pfam" id="PF00994">
    <property type="entry name" value="MoCF_biosynth"/>
    <property type="match status" value="1"/>
</dbReference>
<evidence type="ECO:0000256" key="13">
    <source>
        <dbReference type="RuleBase" id="RU365090"/>
    </source>
</evidence>
<dbReference type="PANTHER" id="PTHR10192:SF5">
    <property type="entry name" value="GEPHYRIN"/>
    <property type="match status" value="1"/>
</dbReference>
<evidence type="ECO:0000256" key="3">
    <source>
        <dbReference type="ARBA" id="ARBA00007589"/>
    </source>
</evidence>
<keyword evidence="8" id="KW-0547">Nucleotide-binding</keyword>